<gene>
    <name evidence="1" type="ORF">SCNRRL3882_1666</name>
</gene>
<protein>
    <submittedName>
        <fullName evidence="1">Uncharacterized protein</fullName>
    </submittedName>
</protein>
<dbReference type="RefSeq" id="WP_010042443.1">
    <property type="nucleotide sequence ID" value="NZ_LT962942.1"/>
</dbReference>
<keyword evidence="2" id="KW-1185">Reference proteome</keyword>
<proteinExistence type="predicted"/>
<evidence type="ECO:0000313" key="1">
    <source>
        <dbReference type="EMBL" id="SOR78198.1"/>
    </source>
</evidence>
<evidence type="ECO:0000313" key="2">
    <source>
        <dbReference type="Proteomes" id="UP000235464"/>
    </source>
</evidence>
<organism evidence="1 2">
    <name type="scientific">Streptomyces chartreusis NRRL 3882</name>
    <dbReference type="NCBI Taxonomy" id="1079985"/>
    <lineage>
        <taxon>Bacteria</taxon>
        <taxon>Bacillati</taxon>
        <taxon>Actinomycetota</taxon>
        <taxon>Actinomycetes</taxon>
        <taxon>Kitasatosporales</taxon>
        <taxon>Streptomycetaceae</taxon>
        <taxon>Streptomyces</taxon>
    </lineage>
</organism>
<accession>A0A2N9B4F1</accession>
<dbReference type="EMBL" id="LT963352">
    <property type="protein sequence ID" value="SOR78198.1"/>
    <property type="molecule type" value="Genomic_DNA"/>
</dbReference>
<dbReference type="Proteomes" id="UP000235464">
    <property type="component" value="Chromosome I"/>
</dbReference>
<dbReference type="OrthoDB" id="4330743at2"/>
<reference evidence="2" key="1">
    <citation type="submission" date="2017-11" db="EMBL/GenBank/DDBJ databases">
        <authorList>
            <person name="Wibberg D."/>
        </authorList>
    </citation>
    <scope>NUCLEOTIDE SEQUENCE [LARGE SCALE GENOMIC DNA]</scope>
</reference>
<dbReference type="AlphaFoldDB" id="A0A2N9B4F1"/>
<sequence>MRFKALGVVAAAQNWQAVSGGAVSSNFGSNVDCARSTLNPGFTRGCLAPTVRVGNESICVVAGRLRLNGVDDWYYDTQFYVP</sequence>
<name>A0A2N9B4F1_STRCX</name>